<reference evidence="3" key="1">
    <citation type="journal article" date="2017" name="Mycologia">
        <title>Fusarium algeriense, sp. nov., a novel toxigenic crown rot pathogen of durum wheat from Algeria is nested in the Fusarium burgessii species complex.</title>
        <authorList>
            <person name="Laraba I."/>
            <person name="Keddad A."/>
            <person name="Boureghda H."/>
            <person name="Abdallah N."/>
            <person name="Vaughan M.M."/>
            <person name="Proctor R.H."/>
            <person name="Busman M."/>
            <person name="O'Donnell K."/>
        </authorList>
    </citation>
    <scope>NUCLEOTIDE SEQUENCE</scope>
    <source>
        <strain evidence="3">NRRL 25174</strain>
    </source>
</reference>
<dbReference type="SUPFAM" id="SSF52540">
    <property type="entry name" value="P-loop containing nucleoside triphosphate hydrolases"/>
    <property type="match status" value="1"/>
</dbReference>
<dbReference type="SUPFAM" id="SSF48452">
    <property type="entry name" value="TPR-like"/>
    <property type="match status" value="1"/>
</dbReference>
<evidence type="ECO:0000313" key="3">
    <source>
        <dbReference type="EMBL" id="KAF4332196.1"/>
    </source>
</evidence>
<comment type="caution">
    <text evidence="3">The sequence shown here is derived from an EMBL/GenBank/DDBJ whole genome shotgun (WGS) entry which is preliminary data.</text>
</comment>
<dbReference type="Pfam" id="PF25000">
    <property type="entry name" value="DUF7779"/>
    <property type="match status" value="1"/>
</dbReference>
<sequence length="826" mass="93752">MAEAYSTAAGNARADIARLQSRLNDLNVCLEAASRLLHDPNNSGLAASRSLVDSLNSCKTELAGIQARLDPGSARKAMRCIGLRALKWPFESKEIAVIVSSLEHYKQTITLCLQVDQTTILVDMSQRLENMLLQQVETKGARTSCFNVPFDRDDDFVARPDMTAWLKEKHDSSIARIALVGMGGFGKSQIAIEFAYSIHDELPQSNIFWVHASSKPRFEESYRSIAERMKLPKRDDPGADILALVRDWLQTDDSGSWMIILDNADDVNLFYPKGSNERPLASFLPKRRNNTTLITSRSFDVAERLTGSRKNILQVSNMTEAQGLELLNNKLLGSFNQDTATDFLRALDHIPLAISQAAAYINRRAPLVSIETYLKTFNEGDENKRNLLNTDLGDLRRDDTVSNSVITTWRITFDQIRREKLSAANLLSFMSFFNPHGIPMFALYNYNGYLEQGESNDTQAEGFEDDIDVLRSYSLISVSSTEDTFEMHATVRTCTRAWISASNGQARWKQLFLWTMTDNFRCNDVEDWARCHMLLPHLESITKDYPSEEDIERWTCFLSHLGKYMIEIGKYKEAEDFSKQAVTATSSHLGEKRQEKLKEAELVLLQLLDKEKEVHGEEYPETLDTMHNLALTYAQQNRNGEAEELLVQVVKTEEARQGGRNPKTLASRGVLLQIYTQQCRFQEAENLGVQLIEAQNIALGPEHPDTLSIIHNLAFLNWEQGRFKQANELLTKVFDIRKRISGEQHPMALVTLEVRARVLKDMGHHENALELMRYCAGRFLEVLGPDHPYTMDAESVLAEWEETSLIRTRAEQNPRFLPKGRGGLLK</sequence>
<name>A0A9P5A4S7_9HYPO</name>
<dbReference type="Proteomes" id="UP000730481">
    <property type="component" value="Unassembled WGS sequence"/>
</dbReference>
<dbReference type="InterPro" id="IPR011990">
    <property type="entry name" value="TPR-like_helical_dom_sf"/>
</dbReference>
<dbReference type="Gene3D" id="1.25.40.10">
    <property type="entry name" value="Tetratricopeptide repeat domain"/>
    <property type="match status" value="2"/>
</dbReference>
<dbReference type="InterPro" id="IPR053137">
    <property type="entry name" value="NLR-like"/>
</dbReference>
<dbReference type="OrthoDB" id="20872at2759"/>
<dbReference type="Gene3D" id="3.40.50.300">
    <property type="entry name" value="P-loop containing nucleotide triphosphate hydrolases"/>
    <property type="match status" value="1"/>
</dbReference>
<organism evidence="3 4">
    <name type="scientific">Fusarium beomiforme</name>
    <dbReference type="NCBI Taxonomy" id="44412"/>
    <lineage>
        <taxon>Eukaryota</taxon>
        <taxon>Fungi</taxon>
        <taxon>Dikarya</taxon>
        <taxon>Ascomycota</taxon>
        <taxon>Pezizomycotina</taxon>
        <taxon>Sordariomycetes</taxon>
        <taxon>Hypocreomycetidae</taxon>
        <taxon>Hypocreales</taxon>
        <taxon>Nectriaceae</taxon>
        <taxon>Fusarium</taxon>
        <taxon>Fusarium burgessii species complex</taxon>
    </lineage>
</organism>
<dbReference type="Pfam" id="PF13374">
    <property type="entry name" value="TPR_10"/>
    <property type="match status" value="2"/>
</dbReference>
<dbReference type="InterPro" id="IPR002182">
    <property type="entry name" value="NB-ARC"/>
</dbReference>
<evidence type="ECO:0000259" key="1">
    <source>
        <dbReference type="Pfam" id="PF00931"/>
    </source>
</evidence>
<dbReference type="PANTHER" id="PTHR46082:SF6">
    <property type="entry name" value="AAA+ ATPASE DOMAIN-CONTAINING PROTEIN-RELATED"/>
    <property type="match status" value="1"/>
</dbReference>
<dbReference type="AlphaFoldDB" id="A0A9P5A4S7"/>
<feature type="domain" description="NB-ARC" evidence="1">
    <location>
        <begin position="164"/>
        <end position="330"/>
    </location>
</feature>
<dbReference type="PANTHER" id="PTHR46082">
    <property type="entry name" value="ATP/GTP-BINDING PROTEIN-RELATED"/>
    <property type="match status" value="1"/>
</dbReference>
<accession>A0A9P5A4S7</accession>
<evidence type="ECO:0000313" key="4">
    <source>
        <dbReference type="Proteomes" id="UP000730481"/>
    </source>
</evidence>
<reference evidence="3" key="2">
    <citation type="submission" date="2020-02" db="EMBL/GenBank/DDBJ databases">
        <title>Identification and distribution of gene clusters putatively required for synthesis of sphingolipid metabolism inhibitors in phylogenetically diverse species of the filamentous fungus Fusarium.</title>
        <authorList>
            <person name="Kim H.-S."/>
            <person name="Busman M."/>
            <person name="Brown D.W."/>
            <person name="Divon H."/>
            <person name="Uhlig S."/>
            <person name="Proctor R.H."/>
        </authorList>
    </citation>
    <scope>NUCLEOTIDE SEQUENCE</scope>
    <source>
        <strain evidence="3">NRRL 25174</strain>
    </source>
</reference>
<protein>
    <submittedName>
        <fullName evidence="3">Kinesin light chain</fullName>
    </submittedName>
</protein>
<dbReference type="EMBL" id="PVQB02001138">
    <property type="protein sequence ID" value="KAF4332196.1"/>
    <property type="molecule type" value="Genomic_DNA"/>
</dbReference>
<feature type="domain" description="DUF7779" evidence="2">
    <location>
        <begin position="419"/>
        <end position="500"/>
    </location>
</feature>
<dbReference type="InterPro" id="IPR027417">
    <property type="entry name" value="P-loop_NTPase"/>
</dbReference>
<dbReference type="Pfam" id="PF13424">
    <property type="entry name" value="TPR_12"/>
    <property type="match status" value="1"/>
</dbReference>
<dbReference type="Pfam" id="PF00931">
    <property type="entry name" value="NB-ARC"/>
    <property type="match status" value="1"/>
</dbReference>
<keyword evidence="4" id="KW-1185">Reference proteome</keyword>
<evidence type="ECO:0000259" key="2">
    <source>
        <dbReference type="Pfam" id="PF25000"/>
    </source>
</evidence>
<dbReference type="GO" id="GO:0043531">
    <property type="term" value="F:ADP binding"/>
    <property type="evidence" value="ECO:0007669"/>
    <property type="project" value="InterPro"/>
</dbReference>
<proteinExistence type="predicted"/>
<gene>
    <name evidence="3" type="ORF">FBEOM_14017</name>
</gene>
<dbReference type="InterPro" id="IPR056681">
    <property type="entry name" value="DUF7779"/>
</dbReference>